<dbReference type="SUPFAM" id="SSF63829">
    <property type="entry name" value="Calcium-dependent phosphotriesterase"/>
    <property type="match status" value="1"/>
</dbReference>
<dbReference type="PANTHER" id="PTHR47064">
    <property type="entry name" value="PUTATIVE (AFU_ORTHOLOGUE AFUA_1G08990)-RELATED"/>
    <property type="match status" value="1"/>
</dbReference>
<dbReference type="InterPro" id="IPR013658">
    <property type="entry name" value="SGL"/>
</dbReference>
<dbReference type="Proteomes" id="UP000756132">
    <property type="component" value="Chromosome 3"/>
</dbReference>
<proteinExistence type="predicted"/>
<organism evidence="3 4">
    <name type="scientific">Passalora fulva</name>
    <name type="common">Tomato leaf mold</name>
    <name type="synonym">Cladosporium fulvum</name>
    <dbReference type="NCBI Taxonomy" id="5499"/>
    <lineage>
        <taxon>Eukaryota</taxon>
        <taxon>Fungi</taxon>
        <taxon>Dikarya</taxon>
        <taxon>Ascomycota</taxon>
        <taxon>Pezizomycotina</taxon>
        <taxon>Dothideomycetes</taxon>
        <taxon>Dothideomycetidae</taxon>
        <taxon>Mycosphaerellales</taxon>
        <taxon>Mycosphaerellaceae</taxon>
        <taxon>Fulvia</taxon>
    </lineage>
</organism>
<feature type="signal peptide" evidence="1">
    <location>
        <begin position="1"/>
        <end position="19"/>
    </location>
</feature>
<reference evidence="3" key="2">
    <citation type="journal article" date="2022" name="Microb. Genom.">
        <title>A chromosome-scale genome assembly of the tomato pathogen Cladosporium fulvum reveals a compartmentalized genome architecture and the presence of a dispensable chromosome.</title>
        <authorList>
            <person name="Zaccaron A.Z."/>
            <person name="Chen L.H."/>
            <person name="Samaras A."/>
            <person name="Stergiopoulos I."/>
        </authorList>
    </citation>
    <scope>NUCLEOTIDE SEQUENCE</scope>
    <source>
        <strain evidence="3">Race5_Kim</strain>
    </source>
</reference>
<keyword evidence="4" id="KW-1185">Reference proteome</keyword>
<feature type="chain" id="PRO_5040209217" evidence="1">
    <location>
        <begin position="20"/>
        <end position="424"/>
    </location>
</feature>
<feature type="domain" description="SMP-30/Gluconolactonase/LRE-like region" evidence="2">
    <location>
        <begin position="197"/>
        <end position="396"/>
    </location>
</feature>
<dbReference type="AlphaFoldDB" id="A0A9Q8LCN4"/>
<gene>
    <name evidence="3" type="ORF">CLAFUR5_07854</name>
</gene>
<dbReference type="PANTHER" id="PTHR47064:SF2">
    <property type="entry name" value="SMP-30_GLUCONOLACTONASE_LRE-LIKE REGION DOMAIN-CONTAINING PROTEIN-RELATED"/>
    <property type="match status" value="1"/>
</dbReference>
<dbReference type="Pfam" id="PF08450">
    <property type="entry name" value="SGL"/>
    <property type="match status" value="1"/>
</dbReference>
<protein>
    <submittedName>
        <fullName evidence="3">Lactonohydrolase oryL</fullName>
    </submittedName>
</protein>
<dbReference type="InterPro" id="IPR052988">
    <property type="entry name" value="Oryzine_lactonohydrolase"/>
</dbReference>
<sequence>MRGFAVSMSLLSYLTTAISQSDPPGVSSPIASTCGPSDKVVCLDRYASVLPYHFFRASGSDGEEGPAFSETSVPNDTSFGLIADADFIVFDQKRGLEVLGANPTYEYVFEVSEAVHEAPVYVPALNKLFLSQLAPPAGYLPQLVVDLNRDSPTLSEYLSDPPVYAPNGDTFYNGLIYWAASGGNRSIGGTEQRIGVRTLDPLTNKTTTLLNNYYGYYFNCVDDLFVDPRDGSIWFTDPQYSWFNSLTDTAPQLKSASYRFDPSTGETTIIEDTLSQPNGIALSPDGKHVYISDTGAVAGSIVIQNGTPFNQTGSRAVYKYDRVDDGKHLINKRAIYYAIDHVPDGLKVAQNGYVVTATGRGVDVLDAFGSLLVRVQTNYTVQNFAWTGPDLTEFWVMGQGGISRVRWDLRGQDLAARGEVEDSY</sequence>
<evidence type="ECO:0000256" key="1">
    <source>
        <dbReference type="SAM" id="SignalP"/>
    </source>
</evidence>
<dbReference type="Gene3D" id="2.120.10.30">
    <property type="entry name" value="TolB, C-terminal domain"/>
    <property type="match status" value="1"/>
</dbReference>
<dbReference type="OMA" id="NVLPYHF"/>
<evidence type="ECO:0000313" key="4">
    <source>
        <dbReference type="Proteomes" id="UP000756132"/>
    </source>
</evidence>
<dbReference type="InterPro" id="IPR011042">
    <property type="entry name" value="6-blade_b-propeller_TolB-like"/>
</dbReference>
<dbReference type="EMBL" id="CP090165">
    <property type="protein sequence ID" value="UJO14769.1"/>
    <property type="molecule type" value="Genomic_DNA"/>
</dbReference>
<evidence type="ECO:0000313" key="3">
    <source>
        <dbReference type="EMBL" id="UJO14769.1"/>
    </source>
</evidence>
<keyword evidence="1" id="KW-0732">Signal</keyword>
<evidence type="ECO:0000259" key="2">
    <source>
        <dbReference type="Pfam" id="PF08450"/>
    </source>
</evidence>
<name>A0A9Q8LCN4_PASFU</name>
<accession>A0A9Q8LCN4</accession>
<dbReference type="KEGG" id="ffu:CLAFUR5_07854"/>
<dbReference type="GeneID" id="71987732"/>
<reference evidence="3" key="1">
    <citation type="submission" date="2021-12" db="EMBL/GenBank/DDBJ databases">
        <authorList>
            <person name="Zaccaron A."/>
            <person name="Stergiopoulos I."/>
        </authorList>
    </citation>
    <scope>NUCLEOTIDE SEQUENCE</scope>
    <source>
        <strain evidence="3">Race5_Kim</strain>
    </source>
</reference>
<dbReference type="RefSeq" id="XP_047759135.1">
    <property type="nucleotide sequence ID" value="XM_047907002.1"/>
</dbReference>
<dbReference type="OrthoDB" id="423498at2759"/>